<proteinExistence type="predicted"/>
<name>A0A9C7UTI7_9RHOD</name>
<evidence type="ECO:0000313" key="5">
    <source>
        <dbReference type="EMBL" id="GJQ14767.1"/>
    </source>
</evidence>
<protein>
    <submittedName>
        <fullName evidence="5">Uncharacterized protein</fullName>
    </submittedName>
</protein>
<dbReference type="SUPFAM" id="SSF100934">
    <property type="entry name" value="Heat shock protein 70kD (HSP70), C-terminal subdomain"/>
    <property type="match status" value="1"/>
</dbReference>
<organism evidence="5 6">
    <name type="scientific">Galdieria partita</name>
    <dbReference type="NCBI Taxonomy" id="83374"/>
    <lineage>
        <taxon>Eukaryota</taxon>
        <taxon>Rhodophyta</taxon>
        <taxon>Bangiophyceae</taxon>
        <taxon>Galdieriales</taxon>
        <taxon>Galdieriaceae</taxon>
        <taxon>Galdieria</taxon>
    </lineage>
</organism>
<dbReference type="GO" id="GO:0140662">
    <property type="term" value="F:ATP-dependent protein folding chaperone"/>
    <property type="evidence" value="ECO:0007669"/>
    <property type="project" value="InterPro"/>
</dbReference>
<keyword evidence="2" id="KW-0067">ATP-binding</keyword>
<reference evidence="5" key="2">
    <citation type="submission" date="2022-01" db="EMBL/GenBank/DDBJ databases">
        <authorList>
            <person name="Hirooka S."/>
            <person name="Miyagishima S.Y."/>
        </authorList>
    </citation>
    <scope>NUCLEOTIDE SEQUENCE</scope>
    <source>
        <strain evidence="5">NBRC 102759</strain>
    </source>
</reference>
<keyword evidence="3" id="KW-0143">Chaperone</keyword>
<evidence type="ECO:0000256" key="1">
    <source>
        <dbReference type="ARBA" id="ARBA00022741"/>
    </source>
</evidence>
<dbReference type="GO" id="GO:0005524">
    <property type="term" value="F:ATP binding"/>
    <property type="evidence" value="ECO:0007669"/>
    <property type="project" value="UniProtKB-KW"/>
</dbReference>
<dbReference type="PANTHER" id="PTHR45639:SF3">
    <property type="entry name" value="HYPOXIA UP-REGULATED PROTEIN 1"/>
    <property type="match status" value="1"/>
</dbReference>
<dbReference type="EMBL" id="BQMJ01000059">
    <property type="protein sequence ID" value="GJQ14767.1"/>
    <property type="molecule type" value="Genomic_DNA"/>
</dbReference>
<dbReference type="Proteomes" id="UP001061958">
    <property type="component" value="Unassembled WGS sequence"/>
</dbReference>
<keyword evidence="4" id="KW-0732">Signal</keyword>
<dbReference type="Gene3D" id="1.20.1270.10">
    <property type="match status" value="1"/>
</dbReference>
<accession>A0A9C7UTI7</accession>
<dbReference type="GO" id="GO:0034663">
    <property type="term" value="C:endoplasmic reticulum chaperone complex"/>
    <property type="evidence" value="ECO:0007669"/>
    <property type="project" value="TreeGrafter"/>
</dbReference>
<dbReference type="GO" id="GO:0030968">
    <property type="term" value="P:endoplasmic reticulum unfolded protein response"/>
    <property type="evidence" value="ECO:0007669"/>
    <property type="project" value="TreeGrafter"/>
</dbReference>
<dbReference type="InterPro" id="IPR029048">
    <property type="entry name" value="HSP70_C_sf"/>
</dbReference>
<dbReference type="PROSITE" id="PS51257">
    <property type="entry name" value="PROKAR_LIPOPROTEIN"/>
    <property type="match status" value="1"/>
</dbReference>
<comment type="caution">
    <text evidence="5">The sequence shown here is derived from an EMBL/GenBank/DDBJ whole genome shotgun (WGS) entry which is preliminary data.</text>
</comment>
<evidence type="ECO:0000313" key="6">
    <source>
        <dbReference type="Proteomes" id="UP001061958"/>
    </source>
</evidence>
<dbReference type="SUPFAM" id="SSF53067">
    <property type="entry name" value="Actin-like ATPase domain"/>
    <property type="match status" value="2"/>
</dbReference>
<evidence type="ECO:0000256" key="2">
    <source>
        <dbReference type="ARBA" id="ARBA00022840"/>
    </source>
</evidence>
<dbReference type="AlphaFoldDB" id="A0A9C7UTI7"/>
<dbReference type="InterPro" id="IPR043129">
    <property type="entry name" value="ATPase_NBD"/>
</dbReference>
<dbReference type="Pfam" id="PF00012">
    <property type="entry name" value="HSP70"/>
    <property type="match status" value="2"/>
</dbReference>
<feature type="chain" id="PRO_5039423880" evidence="4">
    <location>
        <begin position="26"/>
        <end position="802"/>
    </location>
</feature>
<keyword evidence="6" id="KW-1185">Reference proteome</keyword>
<keyword evidence="1" id="KW-0547">Nucleotide-binding</keyword>
<dbReference type="PRINTS" id="PR00301">
    <property type="entry name" value="HEATSHOCK70"/>
</dbReference>
<dbReference type="InterPro" id="IPR013126">
    <property type="entry name" value="Hsp_70_fam"/>
</dbReference>
<evidence type="ECO:0000256" key="4">
    <source>
        <dbReference type="SAM" id="SignalP"/>
    </source>
</evidence>
<dbReference type="PANTHER" id="PTHR45639">
    <property type="entry name" value="HSC70CB, ISOFORM G-RELATED"/>
    <property type="match status" value="1"/>
</dbReference>
<sequence length="802" mass="91223">MTTRKTCIFAALLFVLFSCCTLVQSSIIGIDLGSDYLKVGRVQSNRGVQVVHNEQSKRKTPSVLAFPPDGSVLFGDLAIASASKFPNRTAIHPLDYLTRYEEHGSLLKEQGFSHGAQMYALFLKQALQIANATQHSVAAGLVIPPWLNTEQRQNVLFACEIADISSAALIHSNTACAIKYLLDWRPEQPQVILFIDIGVESASATIVSVAYQSKQLVPQSYHLQVKSHSWDKTLGGKYIDKRLAEWILQKAAAQGQLGAHSPLSIMNRAKCQTRLLQEAKRIKEILSINQETVASLENMVDSMDIQVPIYRQEVESLLVDPESIYRLVNHSLTLANLQKEQVDVIVPFGGTSRIPLIQQLLKQSLKEVNKSIHADEAAVYGATFFAALSSPNIRSRALDVKEWQTFDIWIQVFDSNSSLIWNAPLVCIGEAIPTRKEFILHPKNDFDIHLYAFRNESMVYLLENTQLSSNGSSWLGNATFHVNFTDSCEYSISYVRMAFGVNIQGFISPPELEWICTESNNLTETFNLPSNSSVIVSQQVEPERRQSKDIASKDGVLFPFRNRSTLEQYKLELQQRQKKDAMVRRYSDMCNELESRILLYRQQLTEQGHEWNVYTCEKERQKILQNLEQLEHWLYSQTSHLETSLIQQKQQQILDWIRPIQERVETYHKIQNAVEQLNSTLIFAKQVLQAGNHSKSVELLQSEVNRWEIWLNNKWNEYIQKAPCENSRAKVLSINQCDTATQTILNRISELYKATKPTSIAIHGDSPDNDTHPEIQTIWPVQSEDDNSTQQTIAMETNHDEL</sequence>
<evidence type="ECO:0000256" key="3">
    <source>
        <dbReference type="ARBA" id="ARBA00023186"/>
    </source>
</evidence>
<gene>
    <name evidence="5" type="ORF">GpartN1_g6558.t1</name>
</gene>
<dbReference type="Gene3D" id="3.30.420.40">
    <property type="match status" value="3"/>
</dbReference>
<feature type="signal peptide" evidence="4">
    <location>
        <begin position="1"/>
        <end position="25"/>
    </location>
</feature>
<reference evidence="5" key="1">
    <citation type="journal article" date="2022" name="Proc. Natl. Acad. Sci. U.S.A.">
        <title>Life cycle and functional genomics of the unicellular red alga Galdieria for elucidating algal and plant evolution and industrial use.</title>
        <authorList>
            <person name="Hirooka S."/>
            <person name="Itabashi T."/>
            <person name="Ichinose T.M."/>
            <person name="Onuma R."/>
            <person name="Fujiwara T."/>
            <person name="Yamashita S."/>
            <person name="Jong L.W."/>
            <person name="Tomita R."/>
            <person name="Iwane A.H."/>
            <person name="Miyagishima S.Y."/>
        </authorList>
    </citation>
    <scope>NUCLEOTIDE SEQUENCE</scope>
    <source>
        <strain evidence="5">NBRC 102759</strain>
    </source>
</reference>
<dbReference type="Gene3D" id="3.90.640.10">
    <property type="entry name" value="Actin, Chain A, domain 4"/>
    <property type="match status" value="1"/>
</dbReference>
<dbReference type="OrthoDB" id="10262720at2759"/>